<dbReference type="AlphaFoldDB" id="C3YNY2"/>
<evidence type="ECO:0000313" key="1">
    <source>
        <dbReference type="EMBL" id="EEN58092.1"/>
    </source>
</evidence>
<sequence length="166" mass="18555">MRIVLYDIKVKGIHLFIRRNGMEFDWPFTEFWRSQKNTVVCDLKSKGGGGGGELANLACLQKVVTIDPDCSLRSDLDTTSGRKLQLIIGPPEHVDLRRVVLCLVEPGLFIDDGETPEQRSSVSDKTNCDPFCPGCVPTAHQINRDMDHVVAFGRIKLSLLTFLAQR</sequence>
<organism>
    <name type="scientific">Branchiostoma floridae</name>
    <name type="common">Florida lancelet</name>
    <name type="synonym">Amphioxus</name>
    <dbReference type="NCBI Taxonomy" id="7739"/>
    <lineage>
        <taxon>Eukaryota</taxon>
        <taxon>Metazoa</taxon>
        <taxon>Chordata</taxon>
        <taxon>Cephalochordata</taxon>
        <taxon>Leptocardii</taxon>
        <taxon>Amphioxiformes</taxon>
        <taxon>Branchiostomatidae</taxon>
        <taxon>Branchiostoma</taxon>
    </lineage>
</organism>
<dbReference type="InParanoid" id="C3YNY2"/>
<name>C3YNY2_BRAFL</name>
<dbReference type="EMBL" id="GG666535">
    <property type="protein sequence ID" value="EEN58092.1"/>
    <property type="molecule type" value="Genomic_DNA"/>
</dbReference>
<protein>
    <submittedName>
        <fullName evidence="1">Uncharacterized protein</fullName>
    </submittedName>
</protein>
<accession>C3YNY2</accession>
<gene>
    <name evidence="1" type="ORF">BRAFLDRAFT_94419</name>
</gene>
<proteinExistence type="predicted"/>
<reference evidence="1" key="1">
    <citation type="journal article" date="2008" name="Nature">
        <title>The amphioxus genome and the evolution of the chordate karyotype.</title>
        <authorList>
            <consortium name="US DOE Joint Genome Institute (JGI-PGF)"/>
            <person name="Putnam N.H."/>
            <person name="Butts T."/>
            <person name="Ferrier D.E.K."/>
            <person name="Furlong R.F."/>
            <person name="Hellsten U."/>
            <person name="Kawashima T."/>
            <person name="Robinson-Rechavi M."/>
            <person name="Shoguchi E."/>
            <person name="Terry A."/>
            <person name="Yu J.-K."/>
            <person name="Benito-Gutierrez E.L."/>
            <person name="Dubchak I."/>
            <person name="Garcia-Fernandez J."/>
            <person name="Gibson-Brown J.J."/>
            <person name="Grigoriev I.V."/>
            <person name="Horton A.C."/>
            <person name="de Jong P.J."/>
            <person name="Jurka J."/>
            <person name="Kapitonov V.V."/>
            <person name="Kohara Y."/>
            <person name="Kuroki Y."/>
            <person name="Lindquist E."/>
            <person name="Lucas S."/>
            <person name="Osoegawa K."/>
            <person name="Pennacchio L.A."/>
            <person name="Salamov A.A."/>
            <person name="Satou Y."/>
            <person name="Sauka-Spengler T."/>
            <person name="Schmutz J."/>
            <person name="Shin-I T."/>
            <person name="Toyoda A."/>
            <person name="Bronner-Fraser M."/>
            <person name="Fujiyama A."/>
            <person name="Holland L.Z."/>
            <person name="Holland P.W.H."/>
            <person name="Satoh N."/>
            <person name="Rokhsar D.S."/>
        </authorList>
    </citation>
    <scope>NUCLEOTIDE SEQUENCE [LARGE SCALE GENOMIC DNA]</scope>
    <source>
        <strain evidence="1">S238N-H82</strain>
        <tissue evidence="1">Testes</tissue>
    </source>
</reference>